<dbReference type="Gene3D" id="2.30.29.30">
    <property type="entry name" value="Pleckstrin-homology domain (PH domain)/Phosphotyrosine-binding domain (PTB)"/>
    <property type="match status" value="1"/>
</dbReference>
<dbReference type="PANTHER" id="PTHR23176">
    <property type="entry name" value="RHO/RAC/CDC GTPASE-ACTIVATING PROTEIN"/>
    <property type="match status" value="1"/>
</dbReference>
<feature type="compositionally biased region" description="Polar residues" evidence="2">
    <location>
        <begin position="889"/>
        <end position="909"/>
    </location>
</feature>
<evidence type="ECO:0000259" key="5">
    <source>
        <dbReference type="PROSITE" id="PS50195"/>
    </source>
</evidence>
<evidence type="ECO:0000313" key="7">
    <source>
        <dbReference type="EMBL" id="KAK7030602.1"/>
    </source>
</evidence>
<dbReference type="SMART" id="SM00324">
    <property type="entry name" value="RhoGAP"/>
    <property type="match status" value="1"/>
</dbReference>
<dbReference type="SMART" id="SM00786">
    <property type="entry name" value="SHR3_chaperone"/>
    <property type="match status" value="1"/>
</dbReference>
<feature type="compositionally biased region" description="Polar residues" evidence="2">
    <location>
        <begin position="251"/>
        <end position="264"/>
    </location>
</feature>
<feature type="compositionally biased region" description="Polar residues" evidence="2">
    <location>
        <begin position="226"/>
        <end position="237"/>
    </location>
</feature>
<feature type="transmembrane region" description="Helical" evidence="3">
    <location>
        <begin position="1345"/>
        <end position="1365"/>
    </location>
</feature>
<dbReference type="GO" id="GO:0005737">
    <property type="term" value="C:cytoplasm"/>
    <property type="evidence" value="ECO:0007669"/>
    <property type="project" value="TreeGrafter"/>
</dbReference>
<dbReference type="InterPro" id="IPR011993">
    <property type="entry name" value="PH-like_dom_sf"/>
</dbReference>
<feature type="compositionally biased region" description="Acidic residues" evidence="2">
    <location>
        <begin position="390"/>
        <end position="414"/>
    </location>
</feature>
<feature type="compositionally biased region" description="Polar residues" evidence="2">
    <location>
        <begin position="281"/>
        <end position="290"/>
    </location>
</feature>
<evidence type="ECO:0000259" key="6">
    <source>
        <dbReference type="PROSITE" id="PS50238"/>
    </source>
</evidence>
<dbReference type="SMART" id="SM00233">
    <property type="entry name" value="PH"/>
    <property type="match status" value="1"/>
</dbReference>
<dbReference type="GO" id="GO:0005096">
    <property type="term" value="F:GTPase activator activity"/>
    <property type="evidence" value="ECO:0007669"/>
    <property type="project" value="UniProtKB-KW"/>
</dbReference>
<accession>A0AAW0BUW1</accession>
<evidence type="ECO:0000313" key="8">
    <source>
        <dbReference type="Proteomes" id="UP001362999"/>
    </source>
</evidence>
<dbReference type="Gene3D" id="1.10.555.10">
    <property type="entry name" value="Rho GTPase activation protein"/>
    <property type="match status" value="1"/>
</dbReference>
<feature type="compositionally biased region" description="Polar residues" evidence="2">
    <location>
        <begin position="932"/>
        <end position="942"/>
    </location>
</feature>
<dbReference type="InterPro" id="IPR050729">
    <property type="entry name" value="Rho-GAP"/>
</dbReference>
<dbReference type="PROSITE" id="PS50003">
    <property type="entry name" value="PH_DOMAIN"/>
    <property type="match status" value="1"/>
</dbReference>
<organism evidence="7 8">
    <name type="scientific">Favolaschia claudopus</name>
    <dbReference type="NCBI Taxonomy" id="2862362"/>
    <lineage>
        <taxon>Eukaryota</taxon>
        <taxon>Fungi</taxon>
        <taxon>Dikarya</taxon>
        <taxon>Basidiomycota</taxon>
        <taxon>Agaricomycotina</taxon>
        <taxon>Agaricomycetes</taxon>
        <taxon>Agaricomycetidae</taxon>
        <taxon>Agaricales</taxon>
        <taxon>Marasmiineae</taxon>
        <taxon>Mycenaceae</taxon>
        <taxon>Favolaschia</taxon>
    </lineage>
</organism>
<feature type="compositionally biased region" description="Polar residues" evidence="2">
    <location>
        <begin position="208"/>
        <end position="217"/>
    </location>
</feature>
<dbReference type="InterPro" id="IPR001683">
    <property type="entry name" value="PX_dom"/>
</dbReference>
<feature type="region of interest" description="Disordered" evidence="2">
    <location>
        <begin position="1289"/>
        <end position="1333"/>
    </location>
</feature>
<feature type="compositionally biased region" description="Acidic residues" evidence="2">
    <location>
        <begin position="1295"/>
        <end position="1311"/>
    </location>
</feature>
<dbReference type="Pfam" id="PF00620">
    <property type="entry name" value="RhoGAP"/>
    <property type="match status" value="1"/>
</dbReference>
<feature type="region of interest" description="Disordered" evidence="2">
    <location>
        <begin position="1497"/>
        <end position="1522"/>
    </location>
</feature>
<dbReference type="InterPro" id="IPR036871">
    <property type="entry name" value="PX_dom_sf"/>
</dbReference>
<feature type="compositionally biased region" description="Basic and acidic residues" evidence="2">
    <location>
        <begin position="915"/>
        <end position="926"/>
    </location>
</feature>
<protein>
    <recommendedName>
        <fullName evidence="9">RhoGAP-domain-containing protein</fullName>
    </recommendedName>
</protein>
<proteinExistence type="predicted"/>
<feature type="compositionally biased region" description="Pro residues" evidence="2">
    <location>
        <begin position="369"/>
        <end position="383"/>
    </location>
</feature>
<evidence type="ECO:0000256" key="3">
    <source>
        <dbReference type="SAM" id="Phobius"/>
    </source>
</evidence>
<dbReference type="SUPFAM" id="SSF64268">
    <property type="entry name" value="PX domain"/>
    <property type="match status" value="1"/>
</dbReference>
<feature type="compositionally biased region" description="Polar residues" evidence="2">
    <location>
        <begin position="1312"/>
        <end position="1333"/>
    </location>
</feature>
<dbReference type="GO" id="GO:0035091">
    <property type="term" value="F:phosphatidylinositol binding"/>
    <property type="evidence" value="ECO:0007669"/>
    <property type="project" value="InterPro"/>
</dbReference>
<evidence type="ECO:0000256" key="1">
    <source>
        <dbReference type="ARBA" id="ARBA00022468"/>
    </source>
</evidence>
<evidence type="ECO:0008006" key="9">
    <source>
        <dbReference type="Google" id="ProtNLM"/>
    </source>
</evidence>
<keyword evidence="8" id="KW-1185">Reference proteome</keyword>
<feature type="transmembrane region" description="Helical" evidence="3">
    <location>
        <begin position="1428"/>
        <end position="1447"/>
    </location>
</feature>
<feature type="transmembrane region" description="Helical" evidence="3">
    <location>
        <begin position="1467"/>
        <end position="1486"/>
    </location>
</feature>
<dbReference type="CDD" id="cd06093">
    <property type="entry name" value="PX_domain"/>
    <property type="match status" value="1"/>
</dbReference>
<keyword evidence="3" id="KW-0472">Membrane</keyword>
<dbReference type="SUPFAM" id="SSF48350">
    <property type="entry name" value="GTPase activation domain, GAP"/>
    <property type="match status" value="1"/>
</dbReference>
<feature type="region of interest" description="Disordered" evidence="2">
    <location>
        <begin position="1"/>
        <end position="53"/>
    </location>
</feature>
<feature type="domain" description="PH" evidence="4">
    <location>
        <begin position="686"/>
        <end position="795"/>
    </location>
</feature>
<name>A0AAW0BUW1_9AGAR</name>
<evidence type="ECO:0000256" key="2">
    <source>
        <dbReference type="SAM" id="MobiDB-lite"/>
    </source>
</evidence>
<feature type="compositionally biased region" description="Low complexity" evidence="2">
    <location>
        <begin position="866"/>
        <end position="882"/>
    </location>
</feature>
<evidence type="ECO:0000259" key="4">
    <source>
        <dbReference type="PROSITE" id="PS50003"/>
    </source>
</evidence>
<keyword evidence="3" id="KW-1133">Transmembrane helix</keyword>
<dbReference type="InterPro" id="IPR013248">
    <property type="entry name" value="Psh3/Shr3"/>
</dbReference>
<feature type="region of interest" description="Disordered" evidence="2">
    <location>
        <begin position="208"/>
        <end position="538"/>
    </location>
</feature>
<dbReference type="Proteomes" id="UP001362999">
    <property type="component" value="Unassembled WGS sequence"/>
</dbReference>
<dbReference type="CDD" id="cd13277">
    <property type="entry name" value="PH_Bem3"/>
    <property type="match status" value="1"/>
</dbReference>
<dbReference type="Pfam" id="PF08229">
    <property type="entry name" value="SHR3_chaperone"/>
    <property type="match status" value="1"/>
</dbReference>
<feature type="domain" description="PX" evidence="5">
    <location>
        <begin position="562"/>
        <end position="678"/>
    </location>
</feature>
<sequence>MSSTPSRNNQAFPQPSSSSPAFPPNSSHIHQRTLTSSSASSASFPPNASSPAAPAAALTLDALLSTHAAAEDPKLAALDQAVAERNILSSQNAQLWKLIEKQRTGYNQILKELERVRGERDGYKSKLTVIVSSSPDRRRKDSAPPTARPNGTMDSVDSPRVPRTASDIATAPSFQSNSTSTPPRQKSSLAPLLVPPRAESLPLPASAVSATAENTPFSLRPGPARNDSTPTTAQSVASHPSSNGSHRSSPLASTPQTAIYTPQTAPAGYGEPSRQGHAHHASTSTITQQDTQRDAGQPQITTSPGTPVDAPSPSSLQGPNALALLNDARSQALSRESRISLPDEARQYIANMGDTPVPSPKVDAFAPRVLPPAPGPSSEPPKPGHSQFLDLDEDEADDEDDERDDDGDREDEGDSSGADVPEPLQTTQPLYAPRRTQPTAAAADFPLPPPTLGGQPPSQTDAQAHNTQAQALAYQQAQDRAASLAQQQHQHQQQQQQQRAMQHQQQLLQIQMQQQNTQRPPESHLRPSADTLPPLQPQRLPTVNTVPASFRALPLLSSDLPHTAVTVSHSFVRPNDRGKEVLSFVVFVDPGNNKEGWKVEKMYSDVLALDQRVRNSVGKTVGKKMATLPEGKLWKDHAPAKVDQRKAVLETYLQALVNLPVKNNDEVIAFFTSDIVREYKQPVMQAGHKEGYLTKRGKNFGGWKTRFFVLQGPVLEYYDCRGGAHLGSITITGAQIGRQQRTDRPTTDEEKEYRHAFLIVEAKKGPGGNHPRHVLCAESDAERDAWVEILVRYFSGTYSEEAVSYGAQPSGNNNAYPNGVTRPSTDTYGGRSASPAQSMDSPVDRNASAAGFNDSQAARRVMEQQPKPSSLPDSSPLAAAASQEAPYQRANSEQGYYADMQQQNGTPGRSSRRTHSPEQHRTRDGPAKGFQPTLNTVASSPITPAHPHPSHSQHGHEPPVERAPSPEKPDSKVKISGPMGGAPIPAGYKFGGGKDAPAPDASANAAANERREKAKSRGFWGGFGRTGNAEKGEKAHTPQMTFIPRAVFGVTLEESLDVAQIANLPAIVFRCIQYLEAKKADQEEGIYRLSGSSAVIKNLKDRFNTEGDIDLVGSDEYWDPHAIAGLLKSFLRELPASILTHNLHLRFLSVIDFVDPQERIKELSQLIAALPIANYSLLRALTAHLILIVQNAGVNKMTMRNVGIVFSPTLGIPAGVFSLMLGEFNRVFNVDGSEEAGEEPEEGTQEGSAAGEEAVGASDRSTETHRRRNSHQYTSGAADQLLGLSGRTLTSAEEGPSEDDDSIQYESETTEDNATAESSNSSPGPGASKNSCSCSPTTTMGFRQAAVLGPVCFFLGVLFICFNIDHRVLWTGLTEDTIQDGFQFYATFFNAPPAIKAMLHGMIGVALLGLVAKLHAWDDSAMFFDGSCIAAVIFGFAVYMTVIIPALKTIVTPLADETRTEQIQALQLLSAGNIIIAGCLALVLVLQAGQEYARRAEAKEQQNKVEQTRVQAEGKKETKKTQ</sequence>
<feature type="compositionally biased region" description="Low complexity" evidence="2">
    <location>
        <begin position="238"/>
        <end position="250"/>
    </location>
</feature>
<feature type="compositionally biased region" description="Acidic residues" evidence="2">
    <location>
        <begin position="1233"/>
        <end position="1244"/>
    </location>
</feature>
<feature type="region of interest" description="Disordered" evidence="2">
    <location>
        <begin position="1233"/>
        <end position="1277"/>
    </location>
</feature>
<feature type="compositionally biased region" description="Low complexity" evidence="2">
    <location>
        <begin position="1245"/>
        <end position="1258"/>
    </location>
</feature>
<feature type="compositionally biased region" description="Basic and acidic residues" evidence="2">
    <location>
        <begin position="335"/>
        <end position="346"/>
    </location>
</feature>
<feature type="region of interest" description="Disordered" evidence="2">
    <location>
        <begin position="805"/>
        <end position="1035"/>
    </location>
</feature>
<dbReference type="Pfam" id="PF00787">
    <property type="entry name" value="PX"/>
    <property type="match status" value="1"/>
</dbReference>
<feature type="compositionally biased region" description="Basic and acidic residues" evidence="2">
    <location>
        <begin position="954"/>
        <end position="973"/>
    </location>
</feature>
<comment type="caution">
    <text evidence="7">The sequence shown here is derived from an EMBL/GenBank/DDBJ whole genome shotgun (WGS) entry which is preliminary data.</text>
</comment>
<dbReference type="InterPro" id="IPR001849">
    <property type="entry name" value="PH_domain"/>
</dbReference>
<keyword evidence="1" id="KW-0343">GTPase activation</keyword>
<gene>
    <name evidence="7" type="ORF">R3P38DRAFT_2523687</name>
</gene>
<feature type="compositionally biased region" description="Low complexity" evidence="2">
    <location>
        <begin position="468"/>
        <end position="515"/>
    </location>
</feature>
<feature type="domain" description="Rho-GAP" evidence="6">
    <location>
        <begin position="1050"/>
        <end position="1236"/>
    </location>
</feature>
<feature type="compositionally biased region" description="Polar residues" evidence="2">
    <location>
        <begin position="807"/>
        <end position="827"/>
    </location>
</feature>
<feature type="region of interest" description="Disordered" evidence="2">
    <location>
        <begin position="127"/>
        <end position="189"/>
    </location>
</feature>
<dbReference type="EMBL" id="JAWWNJ010000025">
    <property type="protein sequence ID" value="KAK7030602.1"/>
    <property type="molecule type" value="Genomic_DNA"/>
</dbReference>
<feature type="compositionally biased region" description="Polar residues" evidence="2">
    <location>
        <begin position="172"/>
        <end position="188"/>
    </location>
</feature>
<dbReference type="SUPFAM" id="SSF50729">
    <property type="entry name" value="PH domain-like"/>
    <property type="match status" value="1"/>
</dbReference>
<reference evidence="7 8" key="1">
    <citation type="journal article" date="2024" name="J Genomics">
        <title>Draft genome sequencing and assembly of Favolaschia claudopus CIRM-BRFM 2984 isolated from oak limbs.</title>
        <authorList>
            <person name="Navarro D."/>
            <person name="Drula E."/>
            <person name="Chaduli D."/>
            <person name="Cazenave R."/>
            <person name="Ahrendt S."/>
            <person name="Wang J."/>
            <person name="Lipzen A."/>
            <person name="Daum C."/>
            <person name="Barry K."/>
            <person name="Grigoriev I.V."/>
            <person name="Favel A."/>
            <person name="Rosso M.N."/>
            <person name="Martin F."/>
        </authorList>
    </citation>
    <scope>NUCLEOTIDE SEQUENCE [LARGE SCALE GENOMIC DNA]</scope>
    <source>
        <strain evidence="7 8">CIRM-BRFM 2984</strain>
    </source>
</reference>
<dbReference type="Pfam" id="PF00169">
    <property type="entry name" value="PH"/>
    <property type="match status" value="1"/>
</dbReference>
<feature type="compositionally biased region" description="Low complexity" evidence="2">
    <location>
        <begin position="995"/>
        <end position="1007"/>
    </location>
</feature>
<keyword evidence="3" id="KW-0812">Transmembrane</keyword>
<feature type="compositionally biased region" description="Low complexity" evidence="2">
    <location>
        <begin position="432"/>
        <end position="443"/>
    </location>
</feature>
<dbReference type="GO" id="GO:0007165">
    <property type="term" value="P:signal transduction"/>
    <property type="evidence" value="ECO:0007669"/>
    <property type="project" value="InterPro"/>
</dbReference>
<feature type="transmembrane region" description="Helical" evidence="3">
    <location>
        <begin position="1166"/>
        <end position="1189"/>
    </location>
</feature>
<dbReference type="PANTHER" id="PTHR23176:SF129">
    <property type="entry name" value="RHO GTPASE ACTIVATING PROTEIN AT 16F, ISOFORM E-RELATED"/>
    <property type="match status" value="1"/>
</dbReference>
<dbReference type="PROSITE" id="PS50195">
    <property type="entry name" value="PX"/>
    <property type="match status" value="1"/>
</dbReference>
<dbReference type="InterPro" id="IPR000198">
    <property type="entry name" value="RhoGAP_dom"/>
</dbReference>
<dbReference type="PROSITE" id="PS50238">
    <property type="entry name" value="RHOGAP"/>
    <property type="match status" value="1"/>
</dbReference>
<dbReference type="InterPro" id="IPR008936">
    <property type="entry name" value="Rho_GTPase_activation_prot"/>
</dbReference>
<dbReference type="Gene3D" id="3.30.1520.10">
    <property type="entry name" value="Phox-like domain"/>
    <property type="match status" value="1"/>
</dbReference>
<feature type="compositionally biased region" description="Low complexity" evidence="2">
    <location>
        <begin position="9"/>
        <end position="53"/>
    </location>
</feature>